<evidence type="ECO:0000313" key="3">
    <source>
        <dbReference type="Proteomes" id="UP000056109"/>
    </source>
</evidence>
<protein>
    <submittedName>
        <fullName evidence="2">Uncharacterized protein</fullName>
    </submittedName>
</protein>
<keyword evidence="1" id="KW-0472">Membrane</keyword>
<evidence type="ECO:0000256" key="1">
    <source>
        <dbReference type="SAM" id="Phobius"/>
    </source>
</evidence>
<dbReference type="KEGG" id="asz:ASN_849"/>
<name>A0A0U5ERQ8_9PROT</name>
<organism evidence="2 3">
    <name type="scientific">Acetobacter senegalensis</name>
    <dbReference type="NCBI Taxonomy" id="446692"/>
    <lineage>
        <taxon>Bacteria</taxon>
        <taxon>Pseudomonadati</taxon>
        <taxon>Pseudomonadota</taxon>
        <taxon>Alphaproteobacteria</taxon>
        <taxon>Acetobacterales</taxon>
        <taxon>Acetobacteraceae</taxon>
        <taxon>Acetobacter</taxon>
    </lineage>
</organism>
<proteinExistence type="predicted"/>
<dbReference type="PATRIC" id="fig|446692.3.peg.837"/>
<dbReference type="EMBL" id="LN606600">
    <property type="protein sequence ID" value="CEF40251.1"/>
    <property type="molecule type" value="Genomic_DNA"/>
</dbReference>
<dbReference type="Proteomes" id="UP000056109">
    <property type="component" value="Chromosome I"/>
</dbReference>
<accession>A0A0U5ERQ8</accession>
<keyword evidence="1" id="KW-0812">Transmembrane</keyword>
<gene>
    <name evidence="2" type="ORF">ASN_849</name>
</gene>
<keyword evidence="1" id="KW-1133">Transmembrane helix</keyword>
<evidence type="ECO:0000313" key="2">
    <source>
        <dbReference type="EMBL" id="CEF40251.1"/>
    </source>
</evidence>
<feature type="transmembrane region" description="Helical" evidence="1">
    <location>
        <begin position="151"/>
        <end position="175"/>
    </location>
</feature>
<dbReference type="AlphaFoldDB" id="A0A0U5ERQ8"/>
<reference evidence="3" key="1">
    <citation type="submission" date="2014-09" db="EMBL/GenBank/DDBJ databases">
        <authorList>
            <person name="Illeghems K.G."/>
        </authorList>
    </citation>
    <scope>NUCLEOTIDE SEQUENCE [LARGE SCALE GENOMIC DNA]</scope>
    <source>
        <strain evidence="3">108B</strain>
    </source>
</reference>
<feature type="transmembrane region" description="Helical" evidence="1">
    <location>
        <begin position="50"/>
        <end position="76"/>
    </location>
</feature>
<keyword evidence="3" id="KW-1185">Reference proteome</keyword>
<feature type="transmembrane region" description="Helical" evidence="1">
    <location>
        <begin position="88"/>
        <end position="115"/>
    </location>
</feature>
<sequence>MKRISVSKYNLVDSLWEAFFAYIIFSYIFANNSFFNNFDRIFSKTFDSFLASFAVSVWIFPYFLFLSPIIVLTFFLSKKVCFLENRSLILNFIYRLFVDFFVLYNLYVSFISFFWCINPSCNYDNENILITPTPSYCTHKFFLLKVFDSFIFFWGRDIIAVFFSIFMSSLLVAGLEKFRAWREHKKSSIML</sequence>
<feature type="transmembrane region" description="Helical" evidence="1">
    <location>
        <begin position="12"/>
        <end position="30"/>
    </location>
</feature>